<dbReference type="GO" id="GO:0000812">
    <property type="term" value="C:Swr1 complex"/>
    <property type="evidence" value="ECO:0007669"/>
    <property type="project" value="TreeGrafter"/>
</dbReference>
<dbReference type="PROSITE" id="PS51279">
    <property type="entry name" value="BCNT_C"/>
    <property type="match status" value="1"/>
</dbReference>
<evidence type="ECO:0000259" key="1">
    <source>
        <dbReference type="PROSITE" id="PS51279"/>
    </source>
</evidence>
<dbReference type="InterPro" id="IPR027124">
    <property type="entry name" value="Swc5/CFDP1/2"/>
</dbReference>
<proteinExistence type="predicted"/>
<dbReference type="Pfam" id="PF07572">
    <property type="entry name" value="BCNT"/>
    <property type="match status" value="1"/>
</dbReference>
<protein>
    <recommendedName>
        <fullName evidence="1">BCNT-C domain-containing protein</fullName>
    </recommendedName>
</protein>
<dbReference type="EMBL" id="HBHX01024211">
    <property type="protein sequence ID" value="CAE0112815.1"/>
    <property type="molecule type" value="Transcribed_RNA"/>
</dbReference>
<evidence type="ECO:0000313" key="2">
    <source>
        <dbReference type="EMBL" id="CAE0112815.1"/>
    </source>
</evidence>
<reference evidence="2" key="1">
    <citation type="submission" date="2021-01" db="EMBL/GenBank/DDBJ databases">
        <authorList>
            <person name="Corre E."/>
            <person name="Pelletier E."/>
            <person name="Niang G."/>
            <person name="Scheremetjew M."/>
            <person name="Finn R."/>
            <person name="Kale V."/>
            <person name="Holt S."/>
            <person name="Cochrane G."/>
            <person name="Meng A."/>
            <person name="Brown T."/>
            <person name="Cohen L."/>
        </authorList>
    </citation>
    <scope>NUCLEOTIDE SEQUENCE</scope>
    <source>
        <strain evidence="2">CCMP281</strain>
    </source>
</reference>
<feature type="domain" description="BCNT-C" evidence="1">
    <location>
        <begin position="30"/>
        <end position="110"/>
    </location>
</feature>
<organism evidence="2">
    <name type="scientific">Haptolina ericina</name>
    <dbReference type="NCBI Taxonomy" id="156174"/>
    <lineage>
        <taxon>Eukaryota</taxon>
        <taxon>Haptista</taxon>
        <taxon>Haptophyta</taxon>
        <taxon>Prymnesiophyceae</taxon>
        <taxon>Prymnesiales</taxon>
        <taxon>Prymnesiaceae</taxon>
        <taxon>Haptolina</taxon>
    </lineage>
</organism>
<gene>
    <name evidence="2" type="ORF">HERI1096_LOCUS13475</name>
</gene>
<dbReference type="PANTHER" id="PTHR48407:SF1">
    <property type="entry name" value="CRANIOFACIAL DEVELOPMENT PROTEIN 1"/>
    <property type="match status" value="1"/>
</dbReference>
<dbReference type="PANTHER" id="PTHR48407">
    <property type="entry name" value="CRANIOFACIAL DEVELOPMENT PROTEIN 1"/>
    <property type="match status" value="1"/>
</dbReference>
<accession>A0A7S3EWP2</accession>
<name>A0A7S3EWP2_9EUKA</name>
<sequence>MASGGVAGVRFATDLEFKAALPPPKLPGSAPKATGLQGLLANLDGKKKMTTMQKSAHDWNAFKSKQDDETLDAMNKFAKDGYLEKQAFLLRTDQRQADVARSNRRKGMGIRD</sequence>
<dbReference type="InterPro" id="IPR011421">
    <property type="entry name" value="BCNT-C"/>
</dbReference>
<dbReference type="AlphaFoldDB" id="A0A7S3EWP2"/>